<dbReference type="AlphaFoldDB" id="A0A9D4SBU6"/>
<dbReference type="EMBL" id="JAIWYP010000001">
    <property type="protein sequence ID" value="KAH3898275.1"/>
    <property type="molecule type" value="Genomic_DNA"/>
</dbReference>
<name>A0A9D4SBU6_DREPO</name>
<comment type="caution">
    <text evidence="2">The sequence shown here is derived from an EMBL/GenBank/DDBJ whole genome shotgun (WGS) entry which is preliminary data.</text>
</comment>
<protein>
    <recommendedName>
        <fullName evidence="1">SAP domain-containing protein</fullName>
    </recommendedName>
</protein>
<dbReference type="InterPro" id="IPR003034">
    <property type="entry name" value="SAP_dom"/>
</dbReference>
<sequence length="168" mass="19325">MKASDNTVKDFDVNKANCAELRQYFRQHGLLVSGSKKEVIERANGSVEIGKQPLEVLRLQDESFATERARNRLLTPLGYKLPEVKSIASGWSSDVNLIPYFSDIDFYNYLVLKNQRTFDDKPIGAKRQLKAKVFFSDGHVHSVIFHEINIAMSKHVSYIPFPHRRRTK</sequence>
<gene>
    <name evidence="2" type="ORF">DPMN_022498</name>
</gene>
<dbReference type="Proteomes" id="UP000828390">
    <property type="component" value="Unassembled WGS sequence"/>
</dbReference>
<evidence type="ECO:0000259" key="1">
    <source>
        <dbReference type="PROSITE" id="PS50800"/>
    </source>
</evidence>
<evidence type="ECO:0000313" key="3">
    <source>
        <dbReference type="Proteomes" id="UP000828390"/>
    </source>
</evidence>
<dbReference type="PROSITE" id="PS50800">
    <property type="entry name" value="SAP"/>
    <property type="match status" value="1"/>
</dbReference>
<reference evidence="2" key="1">
    <citation type="journal article" date="2019" name="bioRxiv">
        <title>The Genome of the Zebra Mussel, Dreissena polymorpha: A Resource for Invasive Species Research.</title>
        <authorList>
            <person name="McCartney M.A."/>
            <person name="Auch B."/>
            <person name="Kono T."/>
            <person name="Mallez S."/>
            <person name="Zhang Y."/>
            <person name="Obille A."/>
            <person name="Becker A."/>
            <person name="Abrahante J.E."/>
            <person name="Garbe J."/>
            <person name="Badalamenti J.P."/>
            <person name="Herman A."/>
            <person name="Mangelson H."/>
            <person name="Liachko I."/>
            <person name="Sullivan S."/>
            <person name="Sone E.D."/>
            <person name="Koren S."/>
            <person name="Silverstein K.A.T."/>
            <person name="Beckman K.B."/>
            <person name="Gohl D.M."/>
        </authorList>
    </citation>
    <scope>NUCLEOTIDE SEQUENCE</scope>
    <source>
        <strain evidence="2">Duluth1</strain>
        <tissue evidence="2">Whole animal</tissue>
    </source>
</reference>
<keyword evidence="3" id="KW-1185">Reference proteome</keyword>
<reference evidence="2" key="2">
    <citation type="submission" date="2020-11" db="EMBL/GenBank/DDBJ databases">
        <authorList>
            <person name="McCartney M.A."/>
            <person name="Auch B."/>
            <person name="Kono T."/>
            <person name="Mallez S."/>
            <person name="Becker A."/>
            <person name="Gohl D.M."/>
            <person name="Silverstein K.A.T."/>
            <person name="Koren S."/>
            <person name="Bechman K.B."/>
            <person name="Herman A."/>
            <person name="Abrahante J.E."/>
            <person name="Garbe J."/>
        </authorList>
    </citation>
    <scope>NUCLEOTIDE SEQUENCE</scope>
    <source>
        <strain evidence="2">Duluth1</strain>
        <tissue evidence="2">Whole animal</tissue>
    </source>
</reference>
<feature type="domain" description="SAP" evidence="1">
    <location>
        <begin position="13"/>
        <end position="47"/>
    </location>
</feature>
<dbReference type="Pfam" id="PF02037">
    <property type="entry name" value="SAP"/>
    <property type="match status" value="1"/>
</dbReference>
<organism evidence="2 3">
    <name type="scientific">Dreissena polymorpha</name>
    <name type="common">Zebra mussel</name>
    <name type="synonym">Mytilus polymorpha</name>
    <dbReference type="NCBI Taxonomy" id="45954"/>
    <lineage>
        <taxon>Eukaryota</taxon>
        <taxon>Metazoa</taxon>
        <taxon>Spiralia</taxon>
        <taxon>Lophotrochozoa</taxon>
        <taxon>Mollusca</taxon>
        <taxon>Bivalvia</taxon>
        <taxon>Autobranchia</taxon>
        <taxon>Heteroconchia</taxon>
        <taxon>Euheterodonta</taxon>
        <taxon>Imparidentia</taxon>
        <taxon>Neoheterodontei</taxon>
        <taxon>Myida</taxon>
        <taxon>Dreissenoidea</taxon>
        <taxon>Dreissenidae</taxon>
        <taxon>Dreissena</taxon>
    </lineage>
</organism>
<proteinExistence type="predicted"/>
<evidence type="ECO:0000313" key="2">
    <source>
        <dbReference type="EMBL" id="KAH3898275.1"/>
    </source>
</evidence>
<accession>A0A9D4SBU6</accession>